<keyword evidence="8" id="KW-1185">Reference proteome</keyword>
<comment type="subcellular location">
    <subcellularLocation>
        <location evidence="5">Cytoplasm</location>
    </subcellularLocation>
</comment>
<dbReference type="EC" id="2.1.2.11" evidence="5"/>
<evidence type="ECO:0000256" key="4">
    <source>
        <dbReference type="ARBA" id="ARBA00022679"/>
    </source>
</evidence>
<feature type="binding site" evidence="5">
    <location>
        <position position="58"/>
    </location>
    <ligand>
        <name>Mg(2+)</name>
        <dbReference type="ChEBI" id="CHEBI:18420"/>
    </ligand>
</feature>
<comment type="cofactor">
    <cofactor evidence="5">
        <name>Mg(2+)</name>
        <dbReference type="ChEBI" id="CHEBI:18420"/>
    </cofactor>
    <text evidence="5">Binds 1 Mg(2+) ion per subunit.</text>
</comment>
<dbReference type="Gene3D" id="3.20.20.60">
    <property type="entry name" value="Phosphoenolpyruvate-binding domains"/>
    <property type="match status" value="1"/>
</dbReference>
<comment type="similarity">
    <text evidence="1 5">Belongs to the PanB family.</text>
</comment>
<dbReference type="HAMAP" id="MF_00156">
    <property type="entry name" value="PanB"/>
    <property type="match status" value="1"/>
</dbReference>
<evidence type="ECO:0000256" key="2">
    <source>
        <dbReference type="ARBA" id="ARBA00011424"/>
    </source>
</evidence>
<dbReference type="Proteomes" id="UP001521209">
    <property type="component" value="Unassembled WGS sequence"/>
</dbReference>
<feature type="binding site" evidence="5">
    <location>
        <position position="97"/>
    </location>
    <ligand>
        <name>Mg(2+)</name>
        <dbReference type="ChEBI" id="CHEBI:18420"/>
    </ligand>
</feature>
<comment type="pathway">
    <text evidence="5">Cofactor biosynthesis; (R)-pantothenate biosynthesis; (R)-pantoate from 3-methyl-2-oxobutanoate: step 1/2.</text>
</comment>
<comment type="function">
    <text evidence="5">Catalyzes the reversible reaction in which hydroxymethyl group from 5,10-methylenetetrahydrofolate is transferred onto alpha-ketoisovalerate to form ketopantoate.</text>
</comment>
<feature type="active site" description="Proton acceptor" evidence="5">
    <location>
        <position position="195"/>
    </location>
</feature>
<name>A0ABS9DSQ2_9PROT</name>
<sequence>MDKPVGQVTPARKTDRKSIASWDRAKRDGEIRALITAYDYPFARLAQEAGIDGILIGDSLGMTVQGERDTLRVSLDQIVYHTGLVARGAPDCLIMADLPFGSFEAGPAQAFASAAELLKAGADVIKLEGGAAMVETVGFLSARAVPVCAHIGLTPQHVRQFGGFKRQGKTEDAAARLILDAVALAEAGARMVLMEAIPTPLGAEITRRVAVPTIGIGAGGGTDAQILVLHDVLGLTGGYVPGFARTYLDGAGLVRGAIGHYAEEVRARAFPPES</sequence>
<reference evidence="7 8" key="1">
    <citation type="submission" date="2022-01" db="EMBL/GenBank/DDBJ databases">
        <authorList>
            <person name="Won M."/>
            <person name="Kim S.-J."/>
            <person name="Kwon S.-W."/>
        </authorList>
    </citation>
    <scope>NUCLEOTIDE SEQUENCE [LARGE SCALE GENOMIC DNA]</scope>
    <source>
        <strain evidence="7 8">KCTC 23505</strain>
    </source>
</reference>
<dbReference type="SUPFAM" id="SSF51621">
    <property type="entry name" value="Phosphoenolpyruvate/pyruvate domain"/>
    <property type="match status" value="1"/>
</dbReference>
<dbReference type="EMBL" id="JAKGBZ010000001">
    <property type="protein sequence ID" value="MCF3945168.1"/>
    <property type="molecule type" value="Genomic_DNA"/>
</dbReference>
<comment type="subunit">
    <text evidence="2 5">Homodecamer; pentamer of dimers.</text>
</comment>
<dbReference type="InterPro" id="IPR040442">
    <property type="entry name" value="Pyrv_kinase-like_dom_sf"/>
</dbReference>
<keyword evidence="5" id="KW-0479">Metal-binding</keyword>
<dbReference type="PANTHER" id="PTHR20881:SF0">
    <property type="entry name" value="3-METHYL-2-OXOBUTANOATE HYDROXYMETHYLTRANSFERASE"/>
    <property type="match status" value="1"/>
</dbReference>
<dbReference type="NCBIfam" id="NF001452">
    <property type="entry name" value="PRK00311.1"/>
    <property type="match status" value="1"/>
</dbReference>
<keyword evidence="4 5" id="KW-0808">Transferase</keyword>
<dbReference type="CDD" id="cd06557">
    <property type="entry name" value="KPHMT-like"/>
    <property type="match status" value="1"/>
</dbReference>
<evidence type="ECO:0000313" key="8">
    <source>
        <dbReference type="Proteomes" id="UP001521209"/>
    </source>
</evidence>
<dbReference type="PANTHER" id="PTHR20881">
    <property type="entry name" value="3-METHYL-2-OXOBUTANOATE HYDROXYMETHYLTRANSFERASE"/>
    <property type="match status" value="1"/>
</dbReference>
<keyword evidence="3 5" id="KW-0566">Pantothenate biosynthesis</keyword>
<dbReference type="NCBIfam" id="TIGR00222">
    <property type="entry name" value="panB"/>
    <property type="match status" value="1"/>
</dbReference>
<evidence type="ECO:0000313" key="7">
    <source>
        <dbReference type="EMBL" id="MCF3945168.1"/>
    </source>
</evidence>
<evidence type="ECO:0000256" key="3">
    <source>
        <dbReference type="ARBA" id="ARBA00022655"/>
    </source>
</evidence>
<comment type="catalytic activity">
    <reaction evidence="5">
        <text>(6R)-5,10-methylene-5,6,7,8-tetrahydrofolate + 3-methyl-2-oxobutanoate + H2O = 2-dehydropantoate + (6S)-5,6,7,8-tetrahydrofolate</text>
        <dbReference type="Rhea" id="RHEA:11824"/>
        <dbReference type="ChEBI" id="CHEBI:11561"/>
        <dbReference type="ChEBI" id="CHEBI:11851"/>
        <dbReference type="ChEBI" id="CHEBI:15377"/>
        <dbReference type="ChEBI" id="CHEBI:15636"/>
        <dbReference type="ChEBI" id="CHEBI:57453"/>
        <dbReference type="EC" id="2.1.2.11"/>
    </reaction>
</comment>
<evidence type="ECO:0000256" key="1">
    <source>
        <dbReference type="ARBA" id="ARBA00008676"/>
    </source>
</evidence>
<dbReference type="InterPro" id="IPR015813">
    <property type="entry name" value="Pyrv/PenolPyrv_kinase-like_dom"/>
</dbReference>
<proteinExistence type="inferred from homology"/>
<feature type="binding site" evidence="5">
    <location>
        <begin position="58"/>
        <end position="59"/>
    </location>
    <ligand>
        <name>3-methyl-2-oxobutanoate</name>
        <dbReference type="ChEBI" id="CHEBI:11851"/>
    </ligand>
</feature>
<protein>
    <recommendedName>
        <fullName evidence="5">3-methyl-2-oxobutanoate hydroxymethyltransferase</fullName>
        <ecNumber evidence="5">2.1.2.11</ecNumber>
    </recommendedName>
    <alternativeName>
        <fullName evidence="5">Ketopantoate hydroxymethyltransferase</fullName>
        <shortName evidence="5">KPHMT</shortName>
    </alternativeName>
</protein>
<keyword evidence="5" id="KW-0963">Cytoplasm</keyword>
<dbReference type="RefSeq" id="WP_235702408.1">
    <property type="nucleotide sequence ID" value="NZ_JAKGBZ010000001.1"/>
</dbReference>
<dbReference type="Pfam" id="PF02548">
    <property type="entry name" value="Pantoate_transf"/>
    <property type="match status" value="1"/>
</dbReference>
<keyword evidence="5" id="KW-0460">Magnesium</keyword>
<comment type="caution">
    <text evidence="7">The sequence shown here is derived from an EMBL/GenBank/DDBJ whole genome shotgun (WGS) entry which is preliminary data.</text>
</comment>
<dbReference type="InterPro" id="IPR003700">
    <property type="entry name" value="Pantoate_hydroxy_MeTrfase"/>
</dbReference>
<feature type="binding site" evidence="5">
    <location>
        <position position="97"/>
    </location>
    <ligand>
        <name>3-methyl-2-oxobutanoate</name>
        <dbReference type="ChEBI" id="CHEBI:11851"/>
    </ligand>
</feature>
<feature type="binding site" evidence="5">
    <location>
        <position position="126"/>
    </location>
    <ligand>
        <name>3-methyl-2-oxobutanoate</name>
        <dbReference type="ChEBI" id="CHEBI:11851"/>
    </ligand>
</feature>
<dbReference type="GO" id="GO:0003864">
    <property type="term" value="F:3-methyl-2-oxobutanoate hydroxymethyltransferase activity"/>
    <property type="evidence" value="ECO:0007669"/>
    <property type="project" value="UniProtKB-EC"/>
</dbReference>
<organism evidence="7 8">
    <name type="scientific">Acidiphilium iwatense</name>
    <dbReference type="NCBI Taxonomy" id="768198"/>
    <lineage>
        <taxon>Bacteria</taxon>
        <taxon>Pseudomonadati</taxon>
        <taxon>Pseudomonadota</taxon>
        <taxon>Alphaproteobacteria</taxon>
        <taxon>Acetobacterales</taxon>
        <taxon>Acidocellaceae</taxon>
        <taxon>Acidiphilium</taxon>
    </lineage>
</organism>
<evidence type="ECO:0000256" key="6">
    <source>
        <dbReference type="SAM" id="MobiDB-lite"/>
    </source>
</evidence>
<dbReference type="PIRSF" id="PIRSF000388">
    <property type="entry name" value="Pantoate_hydroxy_MeTrfase"/>
    <property type="match status" value="1"/>
</dbReference>
<accession>A0ABS9DSQ2</accession>
<feature type="binding site" evidence="5">
    <location>
        <position position="128"/>
    </location>
    <ligand>
        <name>Mg(2+)</name>
        <dbReference type="ChEBI" id="CHEBI:18420"/>
    </ligand>
</feature>
<evidence type="ECO:0000256" key="5">
    <source>
        <dbReference type="HAMAP-Rule" id="MF_00156"/>
    </source>
</evidence>
<gene>
    <name evidence="5 7" type="primary">panB</name>
    <name evidence="7" type="ORF">L2A60_00520</name>
</gene>
<feature type="region of interest" description="Disordered" evidence="6">
    <location>
        <begin position="1"/>
        <end position="20"/>
    </location>
</feature>